<feature type="region of interest" description="Disordered" evidence="6">
    <location>
        <begin position="87"/>
        <end position="197"/>
    </location>
</feature>
<evidence type="ECO:0000256" key="5">
    <source>
        <dbReference type="PROSITE-ProRule" id="PRU00176"/>
    </source>
</evidence>
<dbReference type="GO" id="GO:0006488">
    <property type="term" value="P:dolichol-linked oligosaccharide biosynthetic process"/>
    <property type="evidence" value="ECO:0007669"/>
    <property type="project" value="InterPro"/>
</dbReference>
<keyword evidence="11" id="KW-1185">Reference proteome</keyword>
<dbReference type="InterPro" id="IPR012677">
    <property type="entry name" value="Nucleotide-bd_a/b_plait_sf"/>
</dbReference>
<comment type="subcellular location">
    <subcellularLocation>
        <location evidence="1">Membrane</location>
        <topology evidence="1">Multi-pass membrane protein</topology>
    </subcellularLocation>
</comment>
<feature type="region of interest" description="Disordered" evidence="6">
    <location>
        <begin position="1126"/>
        <end position="1146"/>
    </location>
</feature>
<dbReference type="GO" id="GO:0003723">
    <property type="term" value="F:RNA binding"/>
    <property type="evidence" value="ECO:0007669"/>
    <property type="project" value="UniProtKB-UniRule"/>
</dbReference>
<feature type="transmembrane region" description="Helical" evidence="7">
    <location>
        <begin position="2262"/>
        <end position="2283"/>
    </location>
</feature>
<evidence type="ECO:0000259" key="8">
    <source>
        <dbReference type="PROSITE" id="PS50102"/>
    </source>
</evidence>
<dbReference type="OrthoDB" id="431378at2759"/>
<feature type="transmembrane region" description="Helical" evidence="7">
    <location>
        <begin position="2104"/>
        <end position="2124"/>
    </location>
</feature>
<dbReference type="InterPro" id="IPR035979">
    <property type="entry name" value="RBD_domain_sf"/>
</dbReference>
<gene>
    <name evidence="10" type="ORF">B7463_g7640</name>
</gene>
<evidence type="ECO:0000256" key="6">
    <source>
        <dbReference type="SAM" id="MobiDB-lite"/>
    </source>
</evidence>
<dbReference type="InterPro" id="IPR034403">
    <property type="entry name" value="Srp1p_RRM"/>
</dbReference>
<dbReference type="PROSITE" id="PS50102">
    <property type="entry name" value="RRM"/>
    <property type="match status" value="1"/>
</dbReference>
<dbReference type="GO" id="GO:0046872">
    <property type="term" value="F:metal ion binding"/>
    <property type="evidence" value="ECO:0007669"/>
    <property type="project" value="InterPro"/>
</dbReference>
<feature type="compositionally biased region" description="Basic residues" evidence="6">
    <location>
        <begin position="106"/>
        <end position="120"/>
    </location>
</feature>
<dbReference type="EMBL" id="NCSJ02000154">
    <property type="protein sequence ID" value="RFU28685.1"/>
    <property type="molecule type" value="Genomic_DNA"/>
</dbReference>
<feature type="transmembrane region" description="Helical" evidence="7">
    <location>
        <begin position="576"/>
        <end position="594"/>
    </location>
</feature>
<feature type="non-terminal residue" evidence="10">
    <location>
        <position position="2454"/>
    </location>
</feature>
<dbReference type="PROSITE" id="PS51043">
    <property type="entry name" value="DDHD"/>
    <property type="match status" value="1"/>
</dbReference>
<feature type="domain" description="DDHD" evidence="9">
    <location>
        <begin position="1651"/>
        <end position="1952"/>
    </location>
</feature>
<feature type="transmembrane region" description="Helical" evidence="7">
    <location>
        <begin position="914"/>
        <end position="935"/>
    </location>
</feature>
<feature type="transmembrane region" description="Helical" evidence="7">
    <location>
        <begin position="789"/>
        <end position="809"/>
    </location>
</feature>
<keyword evidence="2 7" id="KW-0812">Transmembrane</keyword>
<dbReference type="InterPro" id="IPR004299">
    <property type="entry name" value="MBOAT_fam"/>
</dbReference>
<feature type="transmembrane region" description="Helical" evidence="7">
    <location>
        <begin position="2303"/>
        <end position="2323"/>
    </location>
</feature>
<feature type="compositionally biased region" description="Low complexity" evidence="6">
    <location>
        <begin position="460"/>
        <end position="471"/>
    </location>
</feature>
<dbReference type="PANTHER" id="PTHR23509">
    <property type="entry name" value="PA-PL1 PHOSPHOLIPASE FAMILY"/>
    <property type="match status" value="1"/>
</dbReference>
<feature type="transmembrane region" description="Helical" evidence="7">
    <location>
        <begin position="2061"/>
        <end position="2084"/>
    </location>
</feature>
<feature type="compositionally biased region" description="Basic and acidic residues" evidence="6">
    <location>
        <begin position="93"/>
        <end position="102"/>
    </location>
</feature>
<dbReference type="PANTHER" id="PTHR23509:SF10">
    <property type="entry name" value="LD21067P"/>
    <property type="match status" value="1"/>
</dbReference>
<protein>
    <submittedName>
        <fullName evidence="10">Uncharacterized protein</fullName>
    </submittedName>
</protein>
<evidence type="ECO:0000259" key="9">
    <source>
        <dbReference type="PROSITE" id="PS51043"/>
    </source>
</evidence>
<dbReference type="SMART" id="SM00360">
    <property type="entry name" value="RRM"/>
    <property type="match status" value="1"/>
</dbReference>
<evidence type="ECO:0000256" key="3">
    <source>
        <dbReference type="ARBA" id="ARBA00022989"/>
    </source>
</evidence>
<evidence type="ECO:0000313" key="10">
    <source>
        <dbReference type="EMBL" id="RFU28685.1"/>
    </source>
</evidence>
<evidence type="ECO:0000313" key="11">
    <source>
        <dbReference type="Proteomes" id="UP000258309"/>
    </source>
</evidence>
<feature type="transmembrane region" description="Helical" evidence="7">
    <location>
        <begin position="2423"/>
        <end position="2440"/>
    </location>
</feature>
<feature type="non-terminal residue" evidence="10">
    <location>
        <position position="1"/>
    </location>
</feature>
<feature type="region of interest" description="Disordered" evidence="6">
    <location>
        <begin position="1230"/>
        <end position="1288"/>
    </location>
</feature>
<dbReference type="STRING" id="5539.A0A3E2H5K3"/>
<keyword evidence="3 7" id="KW-1133">Transmembrane helix</keyword>
<dbReference type="InterPro" id="IPR058055">
    <property type="entry name" value="PA-PLA1"/>
</dbReference>
<feature type="transmembrane region" description="Helical" evidence="7">
    <location>
        <begin position="2358"/>
        <end position="2378"/>
    </location>
</feature>
<feature type="domain" description="RRM" evidence="8">
    <location>
        <begin position="6"/>
        <end position="84"/>
    </location>
</feature>
<feature type="region of interest" description="Disordered" evidence="6">
    <location>
        <begin position="349"/>
        <end position="390"/>
    </location>
</feature>
<dbReference type="InterPro" id="IPR000504">
    <property type="entry name" value="RRM_dom"/>
</dbReference>
<dbReference type="Pfam" id="PF23463">
    <property type="entry name" value="WWE_2"/>
    <property type="match status" value="1"/>
</dbReference>
<organism evidence="10 11">
    <name type="scientific">Scytalidium lignicola</name>
    <name type="common">Hyphomycete</name>
    <dbReference type="NCBI Taxonomy" id="5539"/>
    <lineage>
        <taxon>Eukaryota</taxon>
        <taxon>Fungi</taxon>
        <taxon>Dikarya</taxon>
        <taxon>Ascomycota</taxon>
        <taxon>Pezizomycotina</taxon>
        <taxon>Leotiomycetes</taxon>
        <taxon>Leotiomycetes incertae sedis</taxon>
        <taxon>Scytalidium</taxon>
    </lineage>
</organism>
<dbReference type="InterPro" id="IPR007594">
    <property type="entry name" value="RFT1"/>
</dbReference>
<feature type="compositionally biased region" description="Low complexity" evidence="6">
    <location>
        <begin position="1015"/>
        <end position="1032"/>
    </location>
</feature>
<keyword evidence="5" id="KW-0694">RNA-binding</keyword>
<feature type="transmembrane region" description="Helical" evidence="7">
    <location>
        <begin position="1999"/>
        <end position="2017"/>
    </location>
</feature>
<dbReference type="Pfam" id="PF23465">
    <property type="entry name" value="DUF7131"/>
    <property type="match status" value="1"/>
</dbReference>
<evidence type="ECO:0000256" key="2">
    <source>
        <dbReference type="ARBA" id="ARBA00022692"/>
    </source>
</evidence>
<dbReference type="Pfam" id="PF00076">
    <property type="entry name" value="RRM_1"/>
    <property type="match status" value="1"/>
</dbReference>
<dbReference type="Gene3D" id="3.30.70.330">
    <property type="match status" value="1"/>
</dbReference>
<feature type="region of interest" description="Disordered" evidence="6">
    <location>
        <begin position="1013"/>
        <end position="1044"/>
    </location>
</feature>
<evidence type="ECO:0000256" key="4">
    <source>
        <dbReference type="ARBA" id="ARBA00023136"/>
    </source>
</evidence>
<dbReference type="GO" id="GO:0005737">
    <property type="term" value="C:cytoplasm"/>
    <property type="evidence" value="ECO:0007669"/>
    <property type="project" value="TreeGrafter"/>
</dbReference>
<feature type="compositionally biased region" description="Polar residues" evidence="6">
    <location>
        <begin position="1242"/>
        <end position="1288"/>
    </location>
</feature>
<feature type="transmembrane region" description="Helical" evidence="7">
    <location>
        <begin position="541"/>
        <end position="564"/>
    </location>
</feature>
<dbReference type="Pfam" id="PF02862">
    <property type="entry name" value="DDHD"/>
    <property type="match status" value="1"/>
</dbReference>
<dbReference type="InterPro" id="IPR055555">
    <property type="entry name" value="PA-PLA1_DUF7131"/>
</dbReference>
<dbReference type="SUPFAM" id="SSF54928">
    <property type="entry name" value="RNA-binding domain, RBD"/>
    <property type="match status" value="1"/>
</dbReference>
<dbReference type="InterPro" id="IPR057826">
    <property type="entry name" value="WWE_C20G8.02"/>
</dbReference>
<dbReference type="Proteomes" id="UP000258309">
    <property type="component" value="Unassembled WGS sequence"/>
</dbReference>
<reference evidence="10 11" key="1">
    <citation type="submission" date="2018-05" db="EMBL/GenBank/DDBJ databases">
        <title>Draft genome sequence of Scytalidium lignicola DSM 105466, a ubiquitous saprotrophic fungus.</title>
        <authorList>
            <person name="Buettner E."/>
            <person name="Gebauer A.M."/>
            <person name="Hofrichter M."/>
            <person name="Liers C."/>
            <person name="Kellner H."/>
        </authorList>
    </citation>
    <scope>NUCLEOTIDE SEQUENCE [LARGE SCALE GENOMIC DNA]</scope>
    <source>
        <strain evidence="10 11">DSM 105466</strain>
    </source>
</reference>
<feature type="transmembrane region" description="Helical" evidence="7">
    <location>
        <begin position="2332"/>
        <end position="2352"/>
    </location>
</feature>
<evidence type="ECO:0000256" key="7">
    <source>
        <dbReference type="SAM" id="Phobius"/>
    </source>
</evidence>
<dbReference type="GO" id="GO:0016020">
    <property type="term" value="C:membrane"/>
    <property type="evidence" value="ECO:0007669"/>
    <property type="project" value="UniProtKB-SubCell"/>
</dbReference>
<dbReference type="Pfam" id="PF03062">
    <property type="entry name" value="MBOAT"/>
    <property type="match status" value="1"/>
</dbReference>
<sequence length="2454" mass="274151">MSRGGTTLYVTGFGPGTRARDLAYEFERYGRLVRCDIPAPRTAASRLFAFVEYESRRDADDAYHEMHNKRIGRDDILKIEWARTPPSASWRFDSGRDRDRGPGGRRSPRRSGRSPSPRRGRGGDYSPRKDDRRDRDRDRDRDYDRRDRGDRSRSPDDRDRDTKEDREDSRENGTNGEDRKVAMDSPPPAHDDLDTADYNPFGIGSVSLSNPGIFHTSSNCGLCSVRKFGRIPDADGTMAFRDAVATSRTMGSDEAEFSGMTDKIKGYSLVSFLYSIMYPLHFAPFDLPSLKYSYDTLSRKPEQPSIRKRDMAHCSSWKAHRTPNKTWQIGKALRYRECENITTSRVDAGFSHSQSNGIRPVPVLQPDPNRGEFKNIDDSLSESTSEEDYDTLTHDPSAVVAGGKGGGFLGHPRSTIDLRCQNGHGRLDLGGDKTPRKYLKRMQSMPAVASKQEDQYLHVSTSSSPDSSGDPAIGIEKEQIPLSTHRRRKFGDLVFTRQFTAFDSHNAESAKSLFHAANNWRTYGSILGTNEIMSLMFHRDLLVLGLSDGALCAATVFSLGLQKLMFWGVLRWERSGWIIQSVWEILYVVLVLAWTVVREWPWTHTVFFVLHALVMLMKQHSEAFYNGYLSESYRSRARFQRNLKKLDDIFTSHLSETPDSQSTSLSLLTLPSASGQLQNESDIRQRQSPYKNGSLTTKVLSADQVATMVESRGLVNFQQVELFRQIIQNEIDILNEDLKGKCSTSRNSYPNNLNLKNHFEYIVLPTLVYELEYPRSETISWSYVAEKTIALFGILGIMNLVSQAFIYPVVMKTIDMKEMGIPLYTRLQIFPWILLDLMGPFMMEYLLSWYLIWETILNLLAELTYFADRGFYADWWNSISWDQFARDWNRPVHNFLLRHVYHSSISALRVNKNVATLITFFLSACVHELVMWCIFKKLPKLAKYIRNIAYQGKKITTLLSSFVPPATATPNWIPKQCLDGRPDGRAVKMDSPSTNKPEKSYLSAAVESITPWSLSRSATPKPASSSSTPKEPSGLKNQHGGDHSALPLYALSQKRYPSDCPHLKPRWFYAVDAPKRKPKLLKTAQEEAKPLPQPKKFVPFSDQDSTSIENAFQKLVEMQEEAKTGKLEDGPVNTGHKPNTSLDDARKYHSGDIRVPVQEDYLFDVDVERRELSPVYWLGPIYEVRRGSWFYQDGSTYRPCEENLAAQLEEGYLKTKPFRYGKATENALFRSTAVKPEEETQSSENNTAKSGDQRSPNAFNTTDSILDQSTTNQEHTGDTKSTIPDSNDLTAQQLQTYRLFGPYMNSIVTYQDSETAYISVDSIMSRVSSTVYQRFAGGSYLGGTKVVRGFHESTKAKESFTEESVVKSPPSTALLSKKDAPLQLRLDEQQQRLLKRRSAPAGTLPSETVENRGIPQLRWKLPRRQAKKKLQDYNEGGGENQAREIDHLILVTHGIGQRLGMRTESVNFVNDINVLRQNLKTVYSNSADLQALNSEVDKLPKNCRVQVLPVCWRHLLDFPRKGVRQTRKEYDIGESLGDEEEYPSLEDITVEGIPFVRSLITDLALDILLYQSAYREHISKIVLTESNRIYNLFCERNPSFKGRVSLIGHSLGSAIFFDILSHQKEDQAPPIGGSHKSYRHSHKKQGHDLRFDFEVDDFYCLGSPIGLFQMLKGRTIAARHQSISEPVQSPFDPDYMEDPFLAAPYTGLGNGDHISTATGLPSTISSPKCAQLYNIFHPTDPISYRLEPLIAPAMASMKPQALPYTKKGIFGSSASQGLTGIGAKVGQSVSGLWSSLSGGIVSSVLNRSLGLNGEDLARIEASSIPSRGPPQSPGAGTNIASAGLAENTVAEDKHGTKPNARTLIDDDIETLYSGFQKRDAPSGSTADWTESEKAKKLRREEMKVRALNRNGRVDYSIQETFLDFNPITAIASHLGYWTDEDVSHFIMSQLLSRHRVMGKPKQLSRSATGASLLIGLQLVSRGLTFIANQLLLRYLSPELLGISTQLDIYSISVLFFARESLRVAIQRQNDIVEDNPPLDGKVHPPKGAIDAKLAAGKTQAIVNLAYISIFLGVIFASFLAWLYLRALTAGDPAVLETPYFYEALIIYALASLLELLAEPCFVVVQQKSLFSIRATAEAGATILRCALTCGTAIWAARRNQDAGLLPFALGQATYAATLPSLVKHVLTQGDSLLIASLASQRDQGIYALASNYGGLVARLLFQPVEESSRNYFGKMLSSLDGPPSNKIVSKAATNLHSLLKSYVLLSVCILSVGPTLAPFLLQIVAGSRWTTSGAGQVLSTYCYYIPFLAINGVTEAFVSSVATKSEVNYQSLWMLAFSLGFAGAAYIFLSVLNLGAEGLVWANVLNMTFRIVWGAAFIKTYLRRHNSDLQIGALIPRPLTIAAAIGTYAVLAQMSLALNFSDILRNALVCAAFLIILIASERDYLVECYHSLTG</sequence>
<dbReference type="FunFam" id="3.30.70.330:FF:000123">
    <property type="entry name" value="Pre-mRNA splicing factor (Srp1)"/>
    <property type="match status" value="1"/>
</dbReference>
<dbReference type="Pfam" id="PF04506">
    <property type="entry name" value="Rft-1"/>
    <property type="match status" value="2"/>
</dbReference>
<comment type="caution">
    <text evidence="10">The sequence shown here is derived from an EMBL/GenBank/DDBJ whole genome shotgun (WGS) entry which is preliminary data.</text>
</comment>
<feature type="region of interest" description="Disordered" evidence="6">
    <location>
        <begin position="450"/>
        <end position="478"/>
    </location>
</feature>
<accession>A0A3E2H5K3</accession>
<dbReference type="SMART" id="SM01127">
    <property type="entry name" value="DDHD"/>
    <property type="match status" value="1"/>
</dbReference>
<dbReference type="GO" id="GO:0004620">
    <property type="term" value="F:phospholipase activity"/>
    <property type="evidence" value="ECO:0007669"/>
    <property type="project" value="TreeGrafter"/>
</dbReference>
<feature type="transmembrane region" description="Helical" evidence="7">
    <location>
        <begin position="2399"/>
        <end position="2417"/>
    </location>
</feature>
<dbReference type="InterPro" id="IPR004177">
    <property type="entry name" value="DDHD_dom"/>
</dbReference>
<feature type="transmembrane region" description="Helical" evidence="7">
    <location>
        <begin position="600"/>
        <end position="617"/>
    </location>
</feature>
<name>A0A3E2H5K3_SCYLI</name>
<feature type="compositionally biased region" description="Basic and acidic residues" evidence="6">
    <location>
        <begin position="126"/>
        <end position="182"/>
    </location>
</feature>
<evidence type="ECO:0000256" key="1">
    <source>
        <dbReference type="ARBA" id="ARBA00004141"/>
    </source>
</evidence>
<proteinExistence type="predicted"/>
<dbReference type="CDD" id="cd12467">
    <property type="entry name" value="RRM_Srp1p_like"/>
    <property type="match status" value="1"/>
</dbReference>
<keyword evidence="4 7" id="KW-0472">Membrane</keyword>